<reference evidence="2 4" key="1">
    <citation type="submission" date="2017-06" db="EMBL/GenBank/DDBJ databases">
        <title>A platform for efficient transgenesis in Macrostomum lignano, a flatworm model organism for stem cell research.</title>
        <authorList>
            <person name="Berezikov E."/>
        </authorList>
    </citation>
    <scope>NUCLEOTIDE SEQUENCE [LARGE SCALE GENOMIC DNA]</scope>
    <source>
        <strain evidence="2">DV1</strain>
        <tissue evidence="2">Whole organism</tissue>
    </source>
</reference>
<evidence type="ECO:0000313" key="3">
    <source>
        <dbReference type="EMBL" id="PAA76257.1"/>
    </source>
</evidence>
<dbReference type="EMBL" id="NIVC01000834">
    <property type="protein sequence ID" value="PAA76257.1"/>
    <property type="molecule type" value="Genomic_DNA"/>
</dbReference>
<dbReference type="EMBL" id="NIVC01003576">
    <property type="protein sequence ID" value="PAA50724.1"/>
    <property type="molecule type" value="Genomic_DNA"/>
</dbReference>
<gene>
    <name evidence="3" type="ORF">BOX15_Mlig003593g1</name>
    <name evidence="2" type="ORF">BOX15_Mlig009617g1</name>
</gene>
<feature type="chain" id="PRO_5011915948" evidence="1">
    <location>
        <begin position="29"/>
        <end position="108"/>
    </location>
</feature>
<sequence length="108" mass="11591">MPASSKIRLTVTLAVLLVLQSMAPAVQALPSVSRSLEARRRVRIAEALLLSRLSVALIDAADAASDVAEMVDPVDTSADSAPPVRVGANFKRKRGFRDSLRFATNYGR</sequence>
<dbReference type="AlphaFoldDB" id="A0A267DPX9"/>
<organism evidence="2 4">
    <name type="scientific">Macrostomum lignano</name>
    <dbReference type="NCBI Taxonomy" id="282301"/>
    <lineage>
        <taxon>Eukaryota</taxon>
        <taxon>Metazoa</taxon>
        <taxon>Spiralia</taxon>
        <taxon>Lophotrochozoa</taxon>
        <taxon>Platyhelminthes</taxon>
        <taxon>Rhabditophora</taxon>
        <taxon>Macrostomorpha</taxon>
        <taxon>Macrostomida</taxon>
        <taxon>Macrostomidae</taxon>
        <taxon>Macrostomum</taxon>
    </lineage>
</organism>
<evidence type="ECO:0000256" key="1">
    <source>
        <dbReference type="SAM" id="SignalP"/>
    </source>
</evidence>
<name>A0A267DPX9_9PLAT</name>
<protein>
    <submittedName>
        <fullName evidence="2">Uncharacterized protein</fullName>
    </submittedName>
</protein>
<keyword evidence="4" id="KW-1185">Reference proteome</keyword>
<evidence type="ECO:0000313" key="2">
    <source>
        <dbReference type="EMBL" id="PAA50724.1"/>
    </source>
</evidence>
<keyword evidence="1" id="KW-0732">Signal</keyword>
<evidence type="ECO:0000313" key="4">
    <source>
        <dbReference type="Proteomes" id="UP000215902"/>
    </source>
</evidence>
<dbReference type="Proteomes" id="UP000215902">
    <property type="component" value="Unassembled WGS sequence"/>
</dbReference>
<accession>A0A267DPX9</accession>
<feature type="signal peptide" evidence="1">
    <location>
        <begin position="1"/>
        <end position="28"/>
    </location>
</feature>
<proteinExistence type="predicted"/>
<comment type="caution">
    <text evidence="2">The sequence shown here is derived from an EMBL/GenBank/DDBJ whole genome shotgun (WGS) entry which is preliminary data.</text>
</comment>